<organism evidence="8 9">
    <name type="scientific">Kocuria varians</name>
    <name type="common">Micrococcus varians</name>
    <dbReference type="NCBI Taxonomy" id="1272"/>
    <lineage>
        <taxon>Bacteria</taxon>
        <taxon>Bacillati</taxon>
        <taxon>Actinomycetota</taxon>
        <taxon>Actinomycetes</taxon>
        <taxon>Micrococcales</taxon>
        <taxon>Micrococcaceae</taxon>
        <taxon>Kocuria</taxon>
    </lineage>
</organism>
<dbReference type="Gene3D" id="3.40.50.150">
    <property type="entry name" value="Vaccinia Virus protein VP39"/>
    <property type="match status" value="2"/>
</dbReference>
<dbReference type="EC" id="2.1.1.37" evidence="7"/>
<evidence type="ECO:0000256" key="3">
    <source>
        <dbReference type="ARBA" id="ARBA00022691"/>
    </source>
</evidence>
<evidence type="ECO:0000256" key="2">
    <source>
        <dbReference type="ARBA" id="ARBA00022679"/>
    </source>
</evidence>
<dbReference type="GO" id="GO:0009307">
    <property type="term" value="P:DNA restriction-modification system"/>
    <property type="evidence" value="ECO:0007669"/>
    <property type="project" value="UniProtKB-KW"/>
</dbReference>
<dbReference type="EMBL" id="CP059343">
    <property type="protein sequence ID" value="QMS56055.1"/>
    <property type="molecule type" value="Genomic_DNA"/>
</dbReference>
<keyword evidence="9" id="KW-1185">Reference proteome</keyword>
<dbReference type="PRINTS" id="PR00105">
    <property type="entry name" value="C5METTRFRASE"/>
</dbReference>
<evidence type="ECO:0000313" key="8">
    <source>
        <dbReference type="EMBL" id="QMS56055.1"/>
    </source>
</evidence>
<evidence type="ECO:0000256" key="4">
    <source>
        <dbReference type="ARBA" id="ARBA00022747"/>
    </source>
</evidence>
<dbReference type="PROSITE" id="PS51679">
    <property type="entry name" value="SAM_MT_C5"/>
    <property type="match status" value="1"/>
</dbReference>
<dbReference type="PANTHER" id="PTHR10629">
    <property type="entry name" value="CYTOSINE-SPECIFIC METHYLTRANSFERASE"/>
    <property type="match status" value="1"/>
</dbReference>
<dbReference type="Proteomes" id="UP000216825">
    <property type="component" value="Chromosome"/>
</dbReference>
<keyword evidence="4" id="KW-0680">Restriction system</keyword>
<dbReference type="CDD" id="cd00315">
    <property type="entry name" value="Cyt_C5_DNA_methylase"/>
    <property type="match status" value="1"/>
</dbReference>
<evidence type="ECO:0000256" key="7">
    <source>
        <dbReference type="RuleBase" id="RU000417"/>
    </source>
</evidence>
<reference evidence="8" key="1">
    <citation type="submission" date="2017-08" db="EMBL/GenBank/DDBJ databases">
        <authorList>
            <person name="Minaev M."/>
            <person name="Kurbakov K.A."/>
            <person name="Solodovnikova G.I."/>
            <person name="Kuznetsova O.A."/>
            <person name="Lisitsyn A.B."/>
        </authorList>
    </citation>
    <scope>NUCLEOTIDE SEQUENCE</scope>
    <source>
        <strain evidence="8">80</strain>
    </source>
</reference>
<accession>A0A7D7KZC6</accession>
<dbReference type="PROSITE" id="PS00095">
    <property type="entry name" value="C5_MTASE_2"/>
    <property type="match status" value="1"/>
</dbReference>
<feature type="active site" evidence="5">
    <location>
        <position position="86"/>
    </location>
</feature>
<dbReference type="GO" id="GO:0044027">
    <property type="term" value="P:negative regulation of gene expression via chromosomal CpG island methylation"/>
    <property type="evidence" value="ECO:0007669"/>
    <property type="project" value="TreeGrafter"/>
</dbReference>
<dbReference type="GO" id="GO:0003886">
    <property type="term" value="F:DNA (cytosine-5-)-methyltransferase activity"/>
    <property type="evidence" value="ECO:0007669"/>
    <property type="project" value="UniProtKB-EC"/>
</dbReference>
<dbReference type="NCBIfam" id="TIGR00675">
    <property type="entry name" value="dcm"/>
    <property type="match status" value="1"/>
</dbReference>
<comment type="catalytic activity">
    <reaction evidence="7">
        <text>a 2'-deoxycytidine in DNA + S-adenosyl-L-methionine = a 5-methyl-2'-deoxycytidine in DNA + S-adenosyl-L-homocysteine + H(+)</text>
        <dbReference type="Rhea" id="RHEA:13681"/>
        <dbReference type="Rhea" id="RHEA-COMP:11369"/>
        <dbReference type="Rhea" id="RHEA-COMP:11370"/>
        <dbReference type="ChEBI" id="CHEBI:15378"/>
        <dbReference type="ChEBI" id="CHEBI:57856"/>
        <dbReference type="ChEBI" id="CHEBI:59789"/>
        <dbReference type="ChEBI" id="CHEBI:85452"/>
        <dbReference type="ChEBI" id="CHEBI:85454"/>
        <dbReference type="EC" id="2.1.1.37"/>
    </reaction>
</comment>
<proteinExistence type="inferred from homology"/>
<keyword evidence="2 5" id="KW-0808">Transferase</keyword>
<dbReference type="SUPFAM" id="SSF53335">
    <property type="entry name" value="S-adenosyl-L-methionine-dependent methyltransferases"/>
    <property type="match status" value="1"/>
</dbReference>
<dbReference type="Pfam" id="PF00145">
    <property type="entry name" value="DNA_methylase"/>
    <property type="match status" value="1"/>
</dbReference>
<protein>
    <recommendedName>
        <fullName evidence="7">Cytosine-specific methyltransferase</fullName>
        <ecNumber evidence="7">2.1.1.37</ecNumber>
    </recommendedName>
</protein>
<dbReference type="InterPro" id="IPR018117">
    <property type="entry name" value="C5_DNA_meth_AS"/>
</dbReference>
<evidence type="ECO:0000256" key="5">
    <source>
        <dbReference type="PROSITE-ProRule" id="PRU01016"/>
    </source>
</evidence>
<dbReference type="PROSITE" id="PS00094">
    <property type="entry name" value="C5_MTASE_1"/>
    <property type="match status" value="1"/>
</dbReference>
<name>A0A7D7KZC6_KOCVA</name>
<dbReference type="InterPro" id="IPR031303">
    <property type="entry name" value="C5_meth_CS"/>
</dbReference>
<dbReference type="PANTHER" id="PTHR10629:SF52">
    <property type="entry name" value="DNA (CYTOSINE-5)-METHYLTRANSFERASE 1"/>
    <property type="match status" value="1"/>
</dbReference>
<dbReference type="AlphaFoldDB" id="A0A7D7KZC6"/>
<dbReference type="KEGG" id="kvr:CIB50_0000755"/>
<dbReference type="InterPro" id="IPR001525">
    <property type="entry name" value="C5_MeTfrase"/>
</dbReference>
<dbReference type="GO" id="GO:0003677">
    <property type="term" value="F:DNA binding"/>
    <property type="evidence" value="ECO:0007669"/>
    <property type="project" value="TreeGrafter"/>
</dbReference>
<dbReference type="GO" id="GO:0032259">
    <property type="term" value="P:methylation"/>
    <property type="evidence" value="ECO:0007669"/>
    <property type="project" value="UniProtKB-KW"/>
</dbReference>
<dbReference type="InterPro" id="IPR050390">
    <property type="entry name" value="C5-Methyltransferase"/>
</dbReference>
<dbReference type="REBASE" id="432641">
    <property type="entry name" value="M.Kva80ORF755P"/>
</dbReference>
<evidence type="ECO:0000256" key="1">
    <source>
        <dbReference type="ARBA" id="ARBA00022603"/>
    </source>
</evidence>
<evidence type="ECO:0000256" key="6">
    <source>
        <dbReference type="RuleBase" id="RU000416"/>
    </source>
</evidence>
<dbReference type="RefSeq" id="WP_094393283.1">
    <property type="nucleotide sequence ID" value="NZ_CP059343.1"/>
</dbReference>
<gene>
    <name evidence="8" type="primary">aplIM</name>
    <name evidence="8" type="ORF">CIB50_0000755</name>
</gene>
<keyword evidence="1 5" id="KW-0489">Methyltransferase</keyword>
<comment type="similarity">
    <text evidence="5 6">Belongs to the class I-like SAM-binding methyltransferase superfamily. C5-methyltransferase family.</text>
</comment>
<dbReference type="InterPro" id="IPR029063">
    <property type="entry name" value="SAM-dependent_MTases_sf"/>
</dbReference>
<keyword evidence="3 5" id="KW-0949">S-adenosyl-L-methionine</keyword>
<sequence>MSGPSPLTSVELCAGAGGQALGLEQAGFSHVAAIENDRWACETLRANRDHGRLPKRRRWNVQERDLHDVDGSDFQGVDLVAGGVPCPPFSIAGKQLGADDERDLFPKALEIVASSRPRAVLLENVRGLSQPRFSTYRAQIISQLDELGYVADWKLLNSSDYGVPQLRPRFILVAMLPEIMARFEWPTPVGTTLTVGGSLSHLMGANSWPGVQEWARKANGVAPTLVGGSKKHGGPDLGPTRSKQAWAKLGVKASSIAEDAPAKDFPVDGCPRLTVQMGAVLQGFPENWKFAGGKTAAWRQVGNAFPPPVAKAVGRKIAAALRPTSVEDGQPAGVRRVVAVPA</sequence>
<evidence type="ECO:0000313" key="9">
    <source>
        <dbReference type="Proteomes" id="UP000216825"/>
    </source>
</evidence>
<reference evidence="8" key="2">
    <citation type="submission" date="2020-07" db="EMBL/GenBank/DDBJ databases">
        <title>Genome of starter culture bacteria Kocuria salsicia reveals its technological properties and safety for usage in meat industry.</title>
        <authorList>
            <person name="Michael M."/>
            <person name="Konstantin K."/>
            <person name="Evgenii K."/>
            <person name="Galina S."/>
            <person name="Oksana K."/>
            <person name="Andrei L."/>
        </authorList>
    </citation>
    <scope>NUCLEOTIDE SEQUENCE [LARGE SCALE GENOMIC DNA]</scope>
    <source>
        <strain evidence="8">80</strain>
    </source>
</reference>